<dbReference type="Gene3D" id="3.80.10.10">
    <property type="entry name" value="Ribonuclease Inhibitor"/>
    <property type="match status" value="1"/>
</dbReference>
<protein>
    <recommendedName>
        <fullName evidence="6">L domain-like protein</fullName>
    </recommendedName>
</protein>
<dbReference type="InterPro" id="IPR032675">
    <property type="entry name" value="LRR_dom_sf"/>
</dbReference>
<feature type="compositionally biased region" description="Polar residues" evidence="3">
    <location>
        <begin position="453"/>
        <end position="465"/>
    </location>
</feature>
<accession>A0A8H7BU29</accession>
<feature type="region of interest" description="Disordered" evidence="3">
    <location>
        <begin position="423"/>
        <end position="475"/>
    </location>
</feature>
<feature type="compositionally biased region" description="Polar residues" evidence="3">
    <location>
        <begin position="52"/>
        <end position="65"/>
    </location>
</feature>
<evidence type="ECO:0008006" key="6">
    <source>
        <dbReference type="Google" id="ProtNLM"/>
    </source>
</evidence>
<feature type="compositionally biased region" description="Basic residues" evidence="3">
    <location>
        <begin position="466"/>
        <end position="475"/>
    </location>
</feature>
<comment type="caution">
    <text evidence="4">The sequence shown here is derived from an EMBL/GenBank/DDBJ whole genome shotgun (WGS) entry which is preliminary data.</text>
</comment>
<reference evidence="4" key="1">
    <citation type="submission" date="2020-01" db="EMBL/GenBank/DDBJ databases">
        <title>Genome Sequencing of Three Apophysomyces-Like Fungal Strains Confirms a Novel Fungal Genus in the Mucoromycota with divergent Burkholderia-like Endosymbiotic Bacteria.</title>
        <authorList>
            <person name="Stajich J.E."/>
            <person name="Macias A.M."/>
            <person name="Carter-House D."/>
            <person name="Lovett B."/>
            <person name="Kasson L.R."/>
            <person name="Berry K."/>
            <person name="Grigoriev I."/>
            <person name="Chang Y."/>
            <person name="Spatafora J."/>
            <person name="Kasson M.T."/>
        </authorList>
    </citation>
    <scope>NUCLEOTIDE SEQUENCE</scope>
    <source>
        <strain evidence="4">NRRL A-21654</strain>
    </source>
</reference>
<dbReference type="PROSITE" id="PS51450">
    <property type="entry name" value="LRR"/>
    <property type="match status" value="1"/>
</dbReference>
<dbReference type="PANTHER" id="PTHR48051">
    <property type="match status" value="1"/>
</dbReference>
<evidence type="ECO:0000256" key="3">
    <source>
        <dbReference type="SAM" id="MobiDB-lite"/>
    </source>
</evidence>
<dbReference type="Pfam" id="PF13855">
    <property type="entry name" value="LRR_8"/>
    <property type="match status" value="2"/>
</dbReference>
<evidence type="ECO:0000256" key="2">
    <source>
        <dbReference type="ARBA" id="ARBA00022737"/>
    </source>
</evidence>
<dbReference type="InterPro" id="IPR001611">
    <property type="entry name" value="Leu-rich_rpt"/>
</dbReference>
<dbReference type="PANTHER" id="PTHR48051:SF1">
    <property type="entry name" value="RAS SUPPRESSOR PROTEIN 1"/>
    <property type="match status" value="1"/>
</dbReference>
<dbReference type="PRINTS" id="PR00019">
    <property type="entry name" value="LEURICHRPT"/>
</dbReference>
<proteinExistence type="predicted"/>
<dbReference type="GO" id="GO:0005737">
    <property type="term" value="C:cytoplasm"/>
    <property type="evidence" value="ECO:0007669"/>
    <property type="project" value="TreeGrafter"/>
</dbReference>
<dbReference type="SMART" id="SM00369">
    <property type="entry name" value="LRR_TYP"/>
    <property type="match status" value="5"/>
</dbReference>
<gene>
    <name evidence="4" type="ORF">EC973_001207</name>
</gene>
<keyword evidence="1" id="KW-0433">Leucine-rich repeat</keyword>
<dbReference type="AlphaFoldDB" id="A0A8H7BU29"/>
<evidence type="ECO:0000313" key="4">
    <source>
        <dbReference type="EMBL" id="KAF7724251.1"/>
    </source>
</evidence>
<dbReference type="InterPro" id="IPR050216">
    <property type="entry name" value="LRR_domain-containing"/>
</dbReference>
<evidence type="ECO:0000313" key="5">
    <source>
        <dbReference type="Proteomes" id="UP000605846"/>
    </source>
</evidence>
<dbReference type="OrthoDB" id="660555at2759"/>
<dbReference type="SUPFAM" id="SSF52047">
    <property type="entry name" value="RNI-like"/>
    <property type="match status" value="1"/>
</dbReference>
<dbReference type="EMBL" id="JABAYA010000125">
    <property type="protein sequence ID" value="KAF7724251.1"/>
    <property type="molecule type" value="Genomic_DNA"/>
</dbReference>
<keyword evidence="2" id="KW-0677">Repeat</keyword>
<feature type="region of interest" description="Disordered" evidence="3">
    <location>
        <begin position="44"/>
        <end position="65"/>
    </location>
</feature>
<evidence type="ECO:0000256" key="1">
    <source>
        <dbReference type="ARBA" id="ARBA00022614"/>
    </source>
</evidence>
<keyword evidence="5" id="KW-1185">Reference proteome</keyword>
<organism evidence="4 5">
    <name type="scientific">Apophysomyces ossiformis</name>
    <dbReference type="NCBI Taxonomy" id="679940"/>
    <lineage>
        <taxon>Eukaryota</taxon>
        <taxon>Fungi</taxon>
        <taxon>Fungi incertae sedis</taxon>
        <taxon>Mucoromycota</taxon>
        <taxon>Mucoromycotina</taxon>
        <taxon>Mucoromycetes</taxon>
        <taxon>Mucorales</taxon>
        <taxon>Mucorineae</taxon>
        <taxon>Mucoraceae</taxon>
        <taxon>Apophysomyces</taxon>
    </lineage>
</organism>
<dbReference type="InterPro" id="IPR003591">
    <property type="entry name" value="Leu-rich_rpt_typical-subtyp"/>
</dbReference>
<dbReference type="SMART" id="SM00364">
    <property type="entry name" value="LRR_BAC"/>
    <property type="match status" value="3"/>
</dbReference>
<sequence>MGQGTSKAQETLTFGHATTTVHDAPADAYEDDFILSHPEFYGFGSPPPPQLFDQQPESSSSSLAYPSQLSIHTVREHFERSDSGYASDDDDKLAKDFAYVDNTYYDDRLRPARITTESRPTEIGKRFTFADAARISDDPSMQHVDMTLQSLGSLSNNIGLLTMIRKLDLSRNQLTSLPDAIGYLHHLEELSIARNQLTDLPHTIGYLTSLTELDVSHNLLNTITPCIGYLKKLQTMTLTSNQLAQLPTEIASMSNLASMDISYNPIRVLPAEISQLPLLRRLRLEACPLETELFYELSHDPPTLMELCARTVIRHQIDTSQLPEPMVDYIASAKPCSSCHGPYFESFVRRGRFVEKAETIIPLEYQLCAAHWTDENERLLSMFSHGQSNCRLRAPRRPNLPKLSKQSTERFILRRARPIPSVPGIESSVSTMEDDDASQKLSKWRPQRLQKVMNRNQSGFLSLTTKLKRPQRLDE</sequence>
<name>A0A8H7BU29_9FUNG</name>
<dbReference type="Proteomes" id="UP000605846">
    <property type="component" value="Unassembled WGS sequence"/>
</dbReference>